<comment type="caution">
    <text evidence="3">The sequence shown here is derived from an EMBL/GenBank/DDBJ whole genome shotgun (WGS) entry which is preliminary data.</text>
</comment>
<keyword evidence="2" id="KW-1133">Transmembrane helix</keyword>
<sequence length="364" mass="41466">MAPKASKRAPPSTSASTKSSAPPPFTSAPSSLAPFLSGLNRNHIYITHIDTFPAAYKRRIFYIPVILNAVFALLVLLRIYFAIPKYASILLGTFGYESQDAVDIEKSSWGTLAWIVIGRVAMFMFDFVLIRFVGSWPWSFFIDGLLGEDEENPCTWRWKLGFRDREPVMRISRSWGKEELFGGVKKGGESPFFRTKIMPAVHEEWVKSKTGYLMMGKEWDLEFGGMVQLQKMIDAKDIGEADIDGLALGWWGQEDKSDGQWVAWKFREAMESDEERDEYGMTEEEGQRQMSRLRDRLAAMGKEGLFFRMIELVQYEGSTPEGFSPERQAQTLEKIKQLFADQGLDFENILNELGVDLPGMSARH</sequence>
<dbReference type="AlphaFoldDB" id="A0A9P4ICR5"/>
<dbReference type="Proteomes" id="UP000799772">
    <property type="component" value="Unassembled WGS sequence"/>
</dbReference>
<evidence type="ECO:0000256" key="1">
    <source>
        <dbReference type="SAM" id="MobiDB-lite"/>
    </source>
</evidence>
<proteinExistence type="predicted"/>
<gene>
    <name evidence="3" type="ORF">NA57DRAFT_57579</name>
</gene>
<keyword evidence="4" id="KW-1185">Reference proteome</keyword>
<evidence type="ECO:0000313" key="4">
    <source>
        <dbReference type="Proteomes" id="UP000799772"/>
    </source>
</evidence>
<evidence type="ECO:0000313" key="3">
    <source>
        <dbReference type="EMBL" id="KAF2096968.1"/>
    </source>
</evidence>
<accession>A0A9P4ICR5</accession>
<feature type="compositionally biased region" description="Low complexity" evidence="1">
    <location>
        <begin position="9"/>
        <end position="20"/>
    </location>
</feature>
<reference evidence="3" key="1">
    <citation type="journal article" date="2020" name="Stud. Mycol.">
        <title>101 Dothideomycetes genomes: a test case for predicting lifestyles and emergence of pathogens.</title>
        <authorList>
            <person name="Haridas S."/>
            <person name="Albert R."/>
            <person name="Binder M."/>
            <person name="Bloem J."/>
            <person name="Labutti K."/>
            <person name="Salamov A."/>
            <person name="Andreopoulos B."/>
            <person name="Baker S."/>
            <person name="Barry K."/>
            <person name="Bills G."/>
            <person name="Bluhm B."/>
            <person name="Cannon C."/>
            <person name="Castanera R."/>
            <person name="Culley D."/>
            <person name="Daum C."/>
            <person name="Ezra D."/>
            <person name="Gonzalez J."/>
            <person name="Henrissat B."/>
            <person name="Kuo A."/>
            <person name="Liang C."/>
            <person name="Lipzen A."/>
            <person name="Lutzoni F."/>
            <person name="Magnuson J."/>
            <person name="Mondo S."/>
            <person name="Nolan M."/>
            <person name="Ohm R."/>
            <person name="Pangilinan J."/>
            <person name="Park H.-J."/>
            <person name="Ramirez L."/>
            <person name="Alfaro M."/>
            <person name="Sun H."/>
            <person name="Tritt A."/>
            <person name="Yoshinaga Y."/>
            <person name="Zwiers L.-H."/>
            <person name="Turgeon B."/>
            <person name="Goodwin S."/>
            <person name="Spatafora J."/>
            <person name="Crous P."/>
            <person name="Grigoriev I."/>
        </authorList>
    </citation>
    <scope>NUCLEOTIDE SEQUENCE</scope>
    <source>
        <strain evidence="3">CBS 133067</strain>
    </source>
</reference>
<dbReference type="OrthoDB" id="5421757at2759"/>
<feature type="transmembrane region" description="Helical" evidence="2">
    <location>
        <begin position="60"/>
        <end position="83"/>
    </location>
</feature>
<organism evidence="3 4">
    <name type="scientific">Rhizodiscina lignyota</name>
    <dbReference type="NCBI Taxonomy" id="1504668"/>
    <lineage>
        <taxon>Eukaryota</taxon>
        <taxon>Fungi</taxon>
        <taxon>Dikarya</taxon>
        <taxon>Ascomycota</taxon>
        <taxon>Pezizomycotina</taxon>
        <taxon>Dothideomycetes</taxon>
        <taxon>Pleosporomycetidae</taxon>
        <taxon>Aulographales</taxon>
        <taxon>Rhizodiscinaceae</taxon>
        <taxon>Rhizodiscina</taxon>
    </lineage>
</organism>
<feature type="region of interest" description="Disordered" evidence="1">
    <location>
        <begin position="1"/>
        <end position="26"/>
    </location>
</feature>
<name>A0A9P4ICR5_9PEZI</name>
<keyword evidence="2" id="KW-0472">Membrane</keyword>
<dbReference type="EMBL" id="ML978128">
    <property type="protein sequence ID" value="KAF2096968.1"/>
    <property type="molecule type" value="Genomic_DNA"/>
</dbReference>
<protein>
    <submittedName>
        <fullName evidence="3">Uncharacterized protein</fullName>
    </submittedName>
</protein>
<keyword evidence="2" id="KW-0812">Transmembrane</keyword>
<evidence type="ECO:0000256" key="2">
    <source>
        <dbReference type="SAM" id="Phobius"/>
    </source>
</evidence>